<dbReference type="SMR" id="A2FII5"/>
<evidence type="ECO:0000313" key="2">
    <source>
        <dbReference type="Proteomes" id="UP000001542"/>
    </source>
</evidence>
<dbReference type="InParanoid" id="A2FII5"/>
<dbReference type="RefSeq" id="XP_001308232.1">
    <property type="nucleotide sequence ID" value="XM_001308231.1"/>
</dbReference>
<protein>
    <recommendedName>
        <fullName evidence="3">Beige/BEACH domain containing protein</fullName>
    </recommendedName>
</protein>
<proteinExistence type="predicted"/>
<dbReference type="InterPro" id="IPR036322">
    <property type="entry name" value="WD40_repeat_dom_sf"/>
</dbReference>
<reference evidence="1" key="2">
    <citation type="journal article" date="2007" name="Science">
        <title>Draft genome sequence of the sexually transmitted pathogen Trichomonas vaginalis.</title>
        <authorList>
            <person name="Carlton J.M."/>
            <person name="Hirt R.P."/>
            <person name="Silva J.C."/>
            <person name="Delcher A.L."/>
            <person name="Schatz M."/>
            <person name="Zhao Q."/>
            <person name="Wortman J.R."/>
            <person name="Bidwell S.L."/>
            <person name="Alsmark U.C.M."/>
            <person name="Besteiro S."/>
            <person name="Sicheritz-Ponten T."/>
            <person name="Noel C.J."/>
            <person name="Dacks J.B."/>
            <person name="Foster P.G."/>
            <person name="Simillion C."/>
            <person name="Van de Peer Y."/>
            <person name="Miranda-Saavedra D."/>
            <person name="Barton G.J."/>
            <person name="Westrop G.D."/>
            <person name="Mueller S."/>
            <person name="Dessi D."/>
            <person name="Fiori P.L."/>
            <person name="Ren Q."/>
            <person name="Paulsen I."/>
            <person name="Zhang H."/>
            <person name="Bastida-Corcuera F.D."/>
            <person name="Simoes-Barbosa A."/>
            <person name="Brown M.T."/>
            <person name="Hayes R.D."/>
            <person name="Mukherjee M."/>
            <person name="Okumura C.Y."/>
            <person name="Schneider R."/>
            <person name="Smith A.J."/>
            <person name="Vanacova S."/>
            <person name="Villalvazo M."/>
            <person name="Haas B.J."/>
            <person name="Pertea M."/>
            <person name="Feldblyum T.V."/>
            <person name="Utterback T.R."/>
            <person name="Shu C.L."/>
            <person name="Osoegawa K."/>
            <person name="de Jong P.J."/>
            <person name="Hrdy I."/>
            <person name="Horvathova L."/>
            <person name="Zubacova Z."/>
            <person name="Dolezal P."/>
            <person name="Malik S.B."/>
            <person name="Logsdon J.M. Jr."/>
            <person name="Henze K."/>
            <person name="Gupta A."/>
            <person name="Wang C.C."/>
            <person name="Dunne R.L."/>
            <person name="Upcroft J.A."/>
            <person name="Upcroft P."/>
            <person name="White O."/>
            <person name="Salzberg S.L."/>
            <person name="Tang P."/>
            <person name="Chiu C.-H."/>
            <person name="Lee Y.-S."/>
            <person name="Embley T.M."/>
            <person name="Coombs G.H."/>
            <person name="Mottram J.C."/>
            <person name="Tachezy J."/>
            <person name="Fraser-Liggett C.M."/>
            <person name="Johnson P.J."/>
        </authorList>
    </citation>
    <scope>NUCLEOTIDE SEQUENCE [LARGE SCALE GENOMIC DNA]</scope>
    <source>
        <strain evidence="1">G3</strain>
    </source>
</reference>
<gene>
    <name evidence="1" type="ORF">TVAG_270930</name>
</gene>
<name>A2FII5_TRIV3</name>
<dbReference type="PANTHER" id="PTHR13743:SF112">
    <property type="entry name" value="BEACH DOMAIN-CONTAINING PROTEIN"/>
    <property type="match status" value="1"/>
</dbReference>
<dbReference type="SUPFAM" id="SSF81837">
    <property type="entry name" value="BEACH domain"/>
    <property type="match status" value="1"/>
</dbReference>
<dbReference type="EMBL" id="DS113813">
    <property type="protein sequence ID" value="EAX95302.1"/>
    <property type="molecule type" value="Genomic_DNA"/>
</dbReference>
<reference evidence="1" key="1">
    <citation type="submission" date="2006-10" db="EMBL/GenBank/DDBJ databases">
        <authorList>
            <person name="Amadeo P."/>
            <person name="Zhao Q."/>
            <person name="Wortman J."/>
            <person name="Fraser-Liggett C."/>
            <person name="Carlton J."/>
        </authorList>
    </citation>
    <scope>NUCLEOTIDE SEQUENCE</scope>
    <source>
        <strain evidence="1">G3</strain>
    </source>
</reference>
<dbReference type="InterPro" id="IPR036372">
    <property type="entry name" value="BEACH_dom_sf"/>
</dbReference>
<dbReference type="VEuPathDB" id="TrichDB:TVAGG3_0014900"/>
<dbReference type="PANTHER" id="PTHR13743">
    <property type="entry name" value="BEIGE/BEACH-RELATED"/>
    <property type="match status" value="1"/>
</dbReference>
<dbReference type="VEuPathDB" id="TrichDB:TVAG_270930"/>
<keyword evidence="2" id="KW-1185">Reference proteome</keyword>
<sequence length="2127" mass="242565">MSSILDSLFGKKQATEGKPLLNKKSPEVLQFKQMVEEINNSDQVLKCVDFYITRFGNFYDREGLIAGDIKHEVTKVIELYKPLFNDSFNDKVKYIYGLAFLERAACLYHSDYWEKHLLLDIMYDIIHTNKDELIQDALPYIKEISSDKNLLRIIFAGNHIVTFWNEVIAKESKVNKQIASYFIEAAFKQTDLIILQLKEFLDNAIVQISGDVVPPEMLPVGLHLIGALIANISAEQYIQSIFNVLDTKINSIVSYEWFAGFLLTRSLNQNIAWQKLQFVIMNNDATTRQMCTAVDALYFVRTHPRVKNFELIPFTRVFPNMPFETQTKLYEIALNHNLKERILIFHETYPFWERNINTEALSKFVINANWGNKGYKELISVLESLPFDPLVAALIKDVHTFNIVASIFSHLDPEWPKINDFLEAVLNGTLEESRHPQELAKIVLPQFDPHIFIETVKKYFDRDVLNVAVLELIAEYAENSLDFTHAFCETGGLDKLTKHLSCPQTLDIIRAFVRDEPYNLVDEYIARTDFSQIPKDKITHLMCGTKQSENLPKSQFIRIPSLCKYVQPMLDYAYNRYIYGKYAPLYFTPPEGDIFESSRTYMNSEVAAKFMTSPKSISYLIQNMEPCTGVYQLNHDCPNHSHPIKCEGVTSFWIFVHKFEGKSTMFTIDDKFTVFFENGNICLHKSALTLKFKEWHLITFQMKTVEDKKAMSVYFDMEELRTVETDSDTITLGGETAPNGHWYIGEFFTNKVTMTTKYLSEVMDKGPSKVSTKLQTPFVYVPYAGPLSYLPAFGGPDTFWSACFNSKEIDEFLELILAAFSLERSKIITTEDLFNGIAACAIQVPHLMIEQTGQIAVMESMKQLRTTSPMLTHLFQNYFFANAPDMLHQLFLSTYSELKDPVAILPYLTDSLIFFNITGARLENTLEAIGMIMKKKPEETIKFMLDILRGMPFINSMKVETPDDPQITELQTELMRRVFGAGFPKKAEDCLEPLDTLSSCIAPYVFNGFVKNSIQIDGFFSQDILNKMYPALAFYSDKELVWQGIFSLINNQVLKKMSDFKTDLIARPNIVILAYDLACELLRKDLNSKLASTVLQYLLGIERNADVLCPNLHVYVSKLCAAGFHYYEKMSIPFSIYPDETKYVNDEDISGLSVNYSNEKDFVDIDDAKYEYTIERKPKKEDDKARKLDGQTDICRIIADMSSLMLNLKCNDANLFKDLLVKNTIQGADVPQPVSKEMHIFLLYDFLMTKPKLVDVSKSVLCDFVSTVVFSGWWKNYEQPLLAILFDYLPPEPINFMTVCMLSINSPRIIMKLLQTPVAWKKCQKSKNFMDYFAEKLSQYEFTEDQEKLILKELSNPLKKNFQNKTMKEYLTQDKLDSAEIIKKQTQNYINQLNQDIISKRLNSSLKTPSNVFEISRNGNAFLHRISLRNQFATRFNKCCMGAEENICHVYQTRVLLEDFNLNEKGKITLLNSPSPIYPAKNLLPLPEKSEENKVNDLNLNFRPYFTPKIEYKSLNGILLPPYLNSEKEEELKRSLTNKLHSNEFVSFEIILDHNLPCVGAFAEDKFVFVLNAKVTEKGIEILENKGDKIIDMSISGLLGRSSLFFHSPSLEINKKEVTFVETSKLSDVLTLVDIFLFDGKHFSFSVNNDIQDDFVNKIKPEKPVLPQILEMSSSDILKGYSDGTITTLDLLFYANKKAGKSYSDRDNYPLFPLIKSDGSMNLSEIDLTIRKQFVNKLLNNEFSDIKSAINEAEKSLLTPEFYIPSEISNEPKETIFMRSLLEKSDISEWVDSIFGPESSTRVFDSKMPKPTQRDINFDTEYHSTVLVPQPYATRVKSTKAGCVFLSKDQYMLQKAMDIDDFLVEHSLKNISALAVSEDSTAIAAATAQGTILVYFAVSNHSKLITCPKAVMTSMSLDTKSNSLLATDGEYIYLFDIPSAVLAKKVKCENVVSLALFSVEDLLIAITKTKAIVFNNDLVQLSELAMESEPTCLSTIEGPMFEEKPRFVIGFVNGEVSSFAFDIQNCSCQKVLTYQKEGLPVKSVTSLHHGKAIIALDNEGGATSFTAKKCPKFADVSLFIKCTGCDKEAAWLCRDCGRAFCGGCLVGGKCPQCRQMSGHFQYFEKKE</sequence>
<dbReference type="KEGG" id="tva:4753050"/>
<organism evidence="1 2">
    <name type="scientific">Trichomonas vaginalis (strain ATCC PRA-98 / G3)</name>
    <dbReference type="NCBI Taxonomy" id="412133"/>
    <lineage>
        <taxon>Eukaryota</taxon>
        <taxon>Metamonada</taxon>
        <taxon>Parabasalia</taxon>
        <taxon>Trichomonadida</taxon>
        <taxon>Trichomonadidae</taxon>
        <taxon>Trichomonas</taxon>
    </lineage>
</organism>
<evidence type="ECO:0008006" key="3">
    <source>
        <dbReference type="Google" id="ProtNLM"/>
    </source>
</evidence>
<evidence type="ECO:0000313" key="1">
    <source>
        <dbReference type="EMBL" id="EAX95302.1"/>
    </source>
</evidence>
<accession>A2FII5</accession>
<dbReference type="InterPro" id="IPR050865">
    <property type="entry name" value="BEACH_Domain"/>
</dbReference>
<dbReference type="CDD" id="cd19757">
    <property type="entry name" value="Bbox1"/>
    <property type="match status" value="1"/>
</dbReference>
<dbReference type="SUPFAM" id="SSF50978">
    <property type="entry name" value="WD40 repeat-like"/>
    <property type="match status" value="1"/>
</dbReference>
<dbReference type="Proteomes" id="UP000001542">
    <property type="component" value="Unassembled WGS sequence"/>
</dbReference>